<protein>
    <submittedName>
        <fullName evidence="2">Uncharacterized protein</fullName>
    </submittedName>
</protein>
<sequence>MPSLLSTLSSPFLLLLSLPLALFALLTTTLALTILTLRVSILYAELLAALLQTSLLPSTKPPSTPPTTRPLSRRSSSRSSSISSSGVSQQHYQQQQQQQWGRMGKKSQSSVTLVMNGVGGGKVRDYEGVGGWRLQGEDEEEALWMGMNSRLRLPARSLNHSHRGSFVLGSGQVSPELVRTPRLVRGSKDRAASPESYFGGGGGGFGLGGLTPVGRVGEAGGSRSWAGSCVSLGGGGGGFKGGRGEGW</sequence>
<feature type="compositionally biased region" description="Pro residues" evidence="1">
    <location>
        <begin position="59"/>
        <end position="68"/>
    </location>
</feature>
<evidence type="ECO:0000256" key="1">
    <source>
        <dbReference type="SAM" id="MobiDB-lite"/>
    </source>
</evidence>
<gene>
    <name evidence="2" type="ORF">EJ03DRAFT_357012</name>
</gene>
<name>A0A6G1LG07_9PEZI</name>
<feature type="region of interest" description="Disordered" evidence="1">
    <location>
        <begin position="57"/>
        <end position="106"/>
    </location>
</feature>
<evidence type="ECO:0000313" key="3">
    <source>
        <dbReference type="Proteomes" id="UP000799436"/>
    </source>
</evidence>
<feature type="compositionally biased region" description="Low complexity" evidence="1">
    <location>
        <begin position="77"/>
        <end position="99"/>
    </location>
</feature>
<accession>A0A6G1LG07</accession>
<dbReference type="OrthoDB" id="4492972at2759"/>
<dbReference type="EMBL" id="ML995817">
    <property type="protein sequence ID" value="KAF2771883.1"/>
    <property type="molecule type" value="Genomic_DNA"/>
</dbReference>
<keyword evidence="3" id="KW-1185">Reference proteome</keyword>
<evidence type="ECO:0000313" key="2">
    <source>
        <dbReference type="EMBL" id="KAF2771883.1"/>
    </source>
</evidence>
<reference evidence="2" key="1">
    <citation type="journal article" date="2020" name="Stud. Mycol.">
        <title>101 Dothideomycetes genomes: a test case for predicting lifestyles and emergence of pathogens.</title>
        <authorList>
            <person name="Haridas S."/>
            <person name="Albert R."/>
            <person name="Binder M."/>
            <person name="Bloem J."/>
            <person name="Labutti K."/>
            <person name="Salamov A."/>
            <person name="Andreopoulos B."/>
            <person name="Baker S."/>
            <person name="Barry K."/>
            <person name="Bills G."/>
            <person name="Bluhm B."/>
            <person name="Cannon C."/>
            <person name="Castanera R."/>
            <person name="Culley D."/>
            <person name="Daum C."/>
            <person name="Ezra D."/>
            <person name="Gonzalez J."/>
            <person name="Henrissat B."/>
            <person name="Kuo A."/>
            <person name="Liang C."/>
            <person name="Lipzen A."/>
            <person name="Lutzoni F."/>
            <person name="Magnuson J."/>
            <person name="Mondo S."/>
            <person name="Nolan M."/>
            <person name="Ohm R."/>
            <person name="Pangilinan J."/>
            <person name="Park H.-J."/>
            <person name="Ramirez L."/>
            <person name="Alfaro M."/>
            <person name="Sun H."/>
            <person name="Tritt A."/>
            <person name="Yoshinaga Y."/>
            <person name="Zwiers L.-H."/>
            <person name="Turgeon B."/>
            <person name="Goodwin S."/>
            <person name="Spatafora J."/>
            <person name="Crous P."/>
            <person name="Grigoriev I."/>
        </authorList>
    </citation>
    <scope>NUCLEOTIDE SEQUENCE</scope>
    <source>
        <strain evidence="2">CBS 116005</strain>
    </source>
</reference>
<dbReference type="Proteomes" id="UP000799436">
    <property type="component" value="Unassembled WGS sequence"/>
</dbReference>
<proteinExistence type="predicted"/>
<organism evidence="2 3">
    <name type="scientific">Teratosphaeria nubilosa</name>
    <dbReference type="NCBI Taxonomy" id="161662"/>
    <lineage>
        <taxon>Eukaryota</taxon>
        <taxon>Fungi</taxon>
        <taxon>Dikarya</taxon>
        <taxon>Ascomycota</taxon>
        <taxon>Pezizomycotina</taxon>
        <taxon>Dothideomycetes</taxon>
        <taxon>Dothideomycetidae</taxon>
        <taxon>Mycosphaerellales</taxon>
        <taxon>Teratosphaeriaceae</taxon>
        <taxon>Teratosphaeria</taxon>
    </lineage>
</organism>
<dbReference type="AlphaFoldDB" id="A0A6G1LG07"/>